<feature type="repeat" description="ANK" evidence="3">
    <location>
        <begin position="198"/>
        <end position="230"/>
    </location>
</feature>
<keyword evidence="1" id="KW-0677">Repeat</keyword>
<evidence type="ECO:0000256" key="4">
    <source>
        <dbReference type="SAM" id="SignalP"/>
    </source>
</evidence>
<evidence type="ECO:0000256" key="1">
    <source>
        <dbReference type="ARBA" id="ARBA00022737"/>
    </source>
</evidence>
<evidence type="ECO:0000313" key="6">
    <source>
        <dbReference type="Proteomes" id="UP000045051"/>
    </source>
</evidence>
<dbReference type="PANTHER" id="PTHR24198">
    <property type="entry name" value="ANKYRIN REPEAT AND PROTEIN KINASE DOMAIN-CONTAINING PROTEIN"/>
    <property type="match status" value="1"/>
</dbReference>
<feature type="signal peptide" evidence="4">
    <location>
        <begin position="1"/>
        <end position="25"/>
    </location>
</feature>
<accession>A0A0B7I788</accession>
<evidence type="ECO:0000256" key="3">
    <source>
        <dbReference type="PROSITE-ProRule" id="PRU00023"/>
    </source>
</evidence>
<sequence>MFLIRINMKKKLVSLFVFITTCISAQNNVFFSADFWKSKPSVEQVKQKIAEGNDPVALNERAYDATSLAINNGASFETIVYLLSLKGNEVDKLTHDKRTYIFWAAFQNRLDVAKYLLDKGAKTDVRDSHLYSPLLFSAVRGNKSIEFYEMLIKYGANVKDRNENGATALLLLIPHLKDLKEVDYFIKKGLSLKDVDNKGDNSIFYAARYGNQDIINQLIKKKIDVKAVNKKGQNIAFAAAEGGRGKSNDISFFKYVESLGINPNQKDKEGLTPLFILSFRHRDVGVLSYFIEKGNDVNQTNASGQSPLMNASSSNVLPIVTLLADKTQNINAVNNHKQSALTLAVHRNSAEVVDFLIGKGADVNVKDDKGNSLVYYLVDGYSPRNQEDFKKKWDILLEKGLDMAQLQANGNTIYHLAVQKGNLDLLQKASSASVSVDTKNEEGLTPLHQAIMTAKNLDIINFLLEKGADKTVTTDFGESAYDLAQENEALNGLNINFLK</sequence>
<dbReference type="PROSITE" id="PS50297">
    <property type="entry name" value="ANK_REP_REGION"/>
    <property type="match status" value="3"/>
</dbReference>
<reference evidence="5 6" key="1">
    <citation type="submission" date="2015-01" db="EMBL/GenBank/DDBJ databases">
        <authorList>
            <person name="Xiang T."/>
            <person name="Song Y."/>
            <person name="Huang L."/>
            <person name="Wang B."/>
            <person name="Wu P."/>
        </authorList>
    </citation>
    <scope>NUCLEOTIDE SEQUENCE [LARGE SCALE GENOMIC DNA]</scope>
    <source>
        <strain evidence="5 6">CcD38</strain>
    </source>
</reference>
<feature type="chain" id="PRO_5002116518" evidence="4">
    <location>
        <begin position="26"/>
        <end position="499"/>
    </location>
</feature>
<dbReference type="SUPFAM" id="SSF48403">
    <property type="entry name" value="Ankyrin repeat"/>
    <property type="match status" value="2"/>
</dbReference>
<dbReference type="InterPro" id="IPR036770">
    <property type="entry name" value="Ankyrin_rpt-contain_sf"/>
</dbReference>
<dbReference type="InterPro" id="IPR002110">
    <property type="entry name" value="Ankyrin_rpt"/>
</dbReference>
<name>A0A0B7I788_9FLAO</name>
<evidence type="ECO:0000313" key="5">
    <source>
        <dbReference type="EMBL" id="CEN45922.1"/>
    </source>
</evidence>
<dbReference type="PANTHER" id="PTHR24198:SF165">
    <property type="entry name" value="ANKYRIN REPEAT-CONTAINING PROTEIN-RELATED"/>
    <property type="match status" value="1"/>
</dbReference>
<dbReference type="Gene3D" id="1.25.40.20">
    <property type="entry name" value="Ankyrin repeat-containing domain"/>
    <property type="match status" value="2"/>
</dbReference>
<feature type="repeat" description="ANK" evidence="3">
    <location>
        <begin position="129"/>
        <end position="163"/>
    </location>
</feature>
<dbReference type="AlphaFoldDB" id="A0A0B7I788"/>
<protein>
    <submittedName>
        <fullName evidence="5">Putative ankyrin repeat protein</fullName>
    </submittedName>
</protein>
<evidence type="ECO:0000256" key="2">
    <source>
        <dbReference type="ARBA" id="ARBA00023043"/>
    </source>
</evidence>
<dbReference type="EMBL" id="CDOI01000141">
    <property type="protein sequence ID" value="CEN45922.1"/>
    <property type="molecule type" value="Genomic_DNA"/>
</dbReference>
<feature type="repeat" description="ANK" evidence="3">
    <location>
        <begin position="303"/>
        <end position="335"/>
    </location>
</feature>
<keyword evidence="6" id="KW-1185">Reference proteome</keyword>
<dbReference type="Proteomes" id="UP000045051">
    <property type="component" value="Unassembled WGS sequence"/>
</dbReference>
<feature type="repeat" description="ANK" evidence="3">
    <location>
        <begin position="96"/>
        <end position="128"/>
    </location>
</feature>
<dbReference type="PROSITE" id="PS50088">
    <property type="entry name" value="ANK_REPEAT"/>
    <property type="match status" value="7"/>
</dbReference>
<keyword evidence="2 3" id="KW-0040">ANK repeat</keyword>
<feature type="repeat" description="ANK" evidence="3">
    <location>
        <begin position="336"/>
        <end position="368"/>
    </location>
</feature>
<feature type="repeat" description="ANK" evidence="3">
    <location>
        <begin position="442"/>
        <end position="475"/>
    </location>
</feature>
<dbReference type="SMART" id="SM00248">
    <property type="entry name" value="ANK"/>
    <property type="match status" value="10"/>
</dbReference>
<gene>
    <name evidence="5" type="ORF">CCAND38_300011</name>
</gene>
<dbReference type="Pfam" id="PF12796">
    <property type="entry name" value="Ank_2"/>
    <property type="match status" value="4"/>
</dbReference>
<keyword evidence="4" id="KW-0732">Signal</keyword>
<organism evidence="5 6">
    <name type="scientific">Capnocytophaga canis</name>
    <dbReference type="NCBI Taxonomy" id="1848903"/>
    <lineage>
        <taxon>Bacteria</taxon>
        <taxon>Pseudomonadati</taxon>
        <taxon>Bacteroidota</taxon>
        <taxon>Flavobacteriia</taxon>
        <taxon>Flavobacteriales</taxon>
        <taxon>Flavobacteriaceae</taxon>
        <taxon>Capnocytophaga</taxon>
    </lineage>
</organism>
<feature type="repeat" description="ANK" evidence="3">
    <location>
        <begin position="409"/>
        <end position="441"/>
    </location>
</feature>
<proteinExistence type="predicted"/>